<dbReference type="eggNOG" id="KOG1161">
    <property type="taxonomic scope" value="Eukaryota"/>
</dbReference>
<comment type="subcellular location">
    <subcellularLocation>
        <location evidence="1">Vacuole membrane</location>
        <topology evidence="1">Multi-pass membrane protein</topology>
    </subcellularLocation>
</comment>
<feature type="coiled-coil region" evidence="6">
    <location>
        <begin position="77"/>
        <end position="128"/>
    </location>
</feature>
<evidence type="ECO:0000256" key="6">
    <source>
        <dbReference type="SAM" id="Coils"/>
    </source>
</evidence>
<dbReference type="Pfam" id="PF03105">
    <property type="entry name" value="SPX"/>
    <property type="match status" value="1"/>
</dbReference>
<evidence type="ECO:0000256" key="7">
    <source>
        <dbReference type="SAM" id="MobiDB-lite"/>
    </source>
</evidence>
<feature type="compositionally biased region" description="Basic and acidic residues" evidence="7">
    <location>
        <begin position="529"/>
        <end position="545"/>
    </location>
</feature>
<evidence type="ECO:0000256" key="3">
    <source>
        <dbReference type="ARBA" id="ARBA00022692"/>
    </source>
</evidence>
<keyword evidence="5 8" id="KW-0472">Membrane</keyword>
<keyword evidence="2" id="KW-0926">Vacuole</keyword>
<protein>
    <submittedName>
        <fullName evidence="10">Similar to Vacuolar transporter chaperone 3 acc. no. Q02725</fullName>
    </submittedName>
</protein>
<organism evidence="10 11">
    <name type="scientific">Pyronema omphalodes (strain CBS 100304)</name>
    <name type="common">Pyronema confluens</name>
    <dbReference type="NCBI Taxonomy" id="1076935"/>
    <lineage>
        <taxon>Eukaryota</taxon>
        <taxon>Fungi</taxon>
        <taxon>Dikarya</taxon>
        <taxon>Ascomycota</taxon>
        <taxon>Pezizomycotina</taxon>
        <taxon>Pezizomycetes</taxon>
        <taxon>Pezizales</taxon>
        <taxon>Pyronemataceae</taxon>
        <taxon>Pyronema</taxon>
    </lineage>
</organism>
<dbReference type="PROSITE" id="PS51382">
    <property type="entry name" value="SPX"/>
    <property type="match status" value="1"/>
</dbReference>
<dbReference type="EMBL" id="HF935391">
    <property type="protein sequence ID" value="CCX29848.1"/>
    <property type="molecule type" value="Genomic_DNA"/>
</dbReference>
<evidence type="ECO:0000256" key="5">
    <source>
        <dbReference type="ARBA" id="ARBA00023136"/>
    </source>
</evidence>
<dbReference type="PANTHER" id="PTHR46140:SF2">
    <property type="entry name" value="VACUOLAR TRANSPORTER CHAPERONE 3 COMPLEX SUBUNIT 3-RELATED"/>
    <property type="match status" value="1"/>
</dbReference>
<proteinExistence type="predicted"/>
<name>U4LDC2_PYROM</name>
<feature type="region of interest" description="Disordered" evidence="7">
    <location>
        <begin position="529"/>
        <end position="600"/>
    </location>
</feature>
<dbReference type="Gene3D" id="3.20.100.30">
    <property type="entry name" value="VTC, catalytic tunnel domain"/>
    <property type="match status" value="1"/>
</dbReference>
<dbReference type="AlphaFoldDB" id="U4LDC2"/>
<sequence>MRFGKTLQTQIYPPWRAHYIDYNRLKQLLREGMDDGDSGSEDPSTQPEWTENDEQTFCHELINVQLDKVHNFQKDMTKSLNERTEKCEQRLEKLVKNEEDVENKDEVLKTTLSELDEITKDINELERFSRINFTGFLKAAKKHDRRSRGAKATKKGKGTISDPKVKPLLQVRFSQMEFNKEDYSPLLYRLSTMYDFVRRSLGEDQAEGLEQNSSASPGSNPTNKKYTSHKFWVHRDNIIEVKTFVLRRLPVLVYNAQPSKELDTAGQDPTVTSLYFDNSKFQLYTDKVLKEKDASSLRLRWYGQLSQANEIHLERKTISGGGDYEGAVEERISLKKKYVNDFLTGKYAMEKTVQKMQSRNLPAGEIEEYQTTVASLQKFILENDLQPVLRASYNRTAFQIPGDDRIRISLDTDLALIREDALDSDRPCRDPDNWHRTDIDENKMEYPFNNLKKGEISRFPYALLEIKIRERELHSRTKEWVEELISSHLVHAAPRFSKFVHGVAVLFDDYVNSFPFWLGEMDEDIRKDPRKAWDAEQERKKKQIEDETAVGSFRPSVRDFGGRGSISHSTPPASSGVDGEGRSRFPKKALQGAASAAPQMLPSDEVAEVEHESDQETVDQQGSKANTSTLDGLRQLFPSFSSSRYGRAHSGGRPVALPAGVQKPQQLIMYSGEVKVEAKVWLANQRTFIKWMHMVVLLASLGVAIYNGASQSNTLAKTISLVYTGIAIFAGIWGYGIYMWRSNLIRQRSGRDFDSVFGPIVVCIALAVALIVNFAFKYHAVMEKSSNATPGFAIGDEL</sequence>
<dbReference type="eggNOG" id="KOG4580">
    <property type="taxonomic scope" value="Eukaryota"/>
</dbReference>
<keyword evidence="6" id="KW-0175">Coiled coil</keyword>
<dbReference type="Proteomes" id="UP000018144">
    <property type="component" value="Unassembled WGS sequence"/>
</dbReference>
<evidence type="ECO:0000256" key="1">
    <source>
        <dbReference type="ARBA" id="ARBA00004128"/>
    </source>
</evidence>
<evidence type="ECO:0000256" key="2">
    <source>
        <dbReference type="ARBA" id="ARBA00022554"/>
    </source>
</evidence>
<evidence type="ECO:0000256" key="4">
    <source>
        <dbReference type="ARBA" id="ARBA00022989"/>
    </source>
</evidence>
<dbReference type="InterPro" id="IPR018966">
    <property type="entry name" value="VTC_domain"/>
</dbReference>
<keyword evidence="3 8" id="KW-0812">Transmembrane</keyword>
<dbReference type="STRING" id="1076935.U4LDC2"/>
<dbReference type="GO" id="GO:0033254">
    <property type="term" value="C:vacuolar transporter chaperone complex"/>
    <property type="evidence" value="ECO:0007669"/>
    <property type="project" value="TreeGrafter"/>
</dbReference>
<evidence type="ECO:0000313" key="11">
    <source>
        <dbReference type="Proteomes" id="UP000018144"/>
    </source>
</evidence>
<evidence type="ECO:0000259" key="9">
    <source>
        <dbReference type="PROSITE" id="PS51382"/>
    </source>
</evidence>
<dbReference type="InterPro" id="IPR003807">
    <property type="entry name" value="DUF202"/>
</dbReference>
<feature type="domain" description="SPX" evidence="9">
    <location>
        <begin position="1"/>
        <end position="157"/>
    </location>
</feature>
<reference evidence="10 11" key="1">
    <citation type="journal article" date="2013" name="PLoS Genet.">
        <title>The genome and development-dependent transcriptomes of Pyronema confluens: a window into fungal evolution.</title>
        <authorList>
            <person name="Traeger S."/>
            <person name="Altegoer F."/>
            <person name="Freitag M."/>
            <person name="Gabaldon T."/>
            <person name="Kempken F."/>
            <person name="Kumar A."/>
            <person name="Marcet-Houben M."/>
            <person name="Poggeler S."/>
            <person name="Stajich J.E."/>
            <person name="Nowrousian M."/>
        </authorList>
    </citation>
    <scope>NUCLEOTIDE SEQUENCE [LARGE SCALE GENOMIC DNA]</scope>
    <source>
        <strain evidence="11">CBS 100304</strain>
        <tissue evidence="10">Vegetative mycelium</tissue>
    </source>
</reference>
<dbReference type="PANTHER" id="PTHR46140">
    <property type="entry name" value="VACUOLAR TRANSPORTER CHAPERONE 1-RELATED"/>
    <property type="match status" value="1"/>
</dbReference>
<gene>
    <name evidence="10" type="ORF">PCON_07645</name>
</gene>
<dbReference type="GO" id="GO:0000329">
    <property type="term" value="C:fungal-type vacuole membrane"/>
    <property type="evidence" value="ECO:0007669"/>
    <property type="project" value="TreeGrafter"/>
</dbReference>
<dbReference type="CDD" id="cd14480">
    <property type="entry name" value="SPX_VTC2_like"/>
    <property type="match status" value="1"/>
</dbReference>
<feature type="region of interest" description="Disordered" evidence="7">
    <location>
        <begin position="32"/>
        <end position="51"/>
    </location>
</feature>
<accession>U4LDC2</accession>
<dbReference type="GO" id="GO:0006799">
    <property type="term" value="P:polyphosphate biosynthetic process"/>
    <property type="evidence" value="ECO:0007669"/>
    <property type="project" value="UniProtKB-ARBA"/>
</dbReference>
<dbReference type="FunFam" id="3.20.100.30:FF:000002">
    <property type="entry name" value="Vacuolar transporter chaperone"/>
    <property type="match status" value="1"/>
</dbReference>
<dbReference type="Pfam" id="PF09359">
    <property type="entry name" value="VTC"/>
    <property type="match status" value="1"/>
</dbReference>
<evidence type="ECO:0000313" key="10">
    <source>
        <dbReference type="EMBL" id="CCX29848.1"/>
    </source>
</evidence>
<feature type="transmembrane region" description="Helical" evidence="8">
    <location>
        <begin position="691"/>
        <end position="709"/>
    </location>
</feature>
<dbReference type="InterPro" id="IPR042267">
    <property type="entry name" value="VTC_sf"/>
</dbReference>
<feature type="transmembrane region" description="Helical" evidence="8">
    <location>
        <begin position="721"/>
        <end position="740"/>
    </location>
</feature>
<dbReference type="InterPro" id="IPR004331">
    <property type="entry name" value="SPX_dom"/>
</dbReference>
<feature type="transmembrane region" description="Helical" evidence="8">
    <location>
        <begin position="756"/>
        <end position="776"/>
    </location>
</feature>
<evidence type="ECO:0000256" key="8">
    <source>
        <dbReference type="SAM" id="Phobius"/>
    </source>
</evidence>
<keyword evidence="11" id="KW-1185">Reference proteome</keyword>
<dbReference type="InterPro" id="IPR051572">
    <property type="entry name" value="VTC_Complex_Subunit"/>
</dbReference>
<dbReference type="OrthoDB" id="6493944at2759"/>
<dbReference type="OMA" id="SFKFWVH"/>
<dbReference type="Pfam" id="PF02656">
    <property type="entry name" value="DUF202"/>
    <property type="match status" value="1"/>
</dbReference>
<keyword evidence="4 8" id="KW-1133">Transmembrane helix</keyword>